<gene>
    <name evidence="1" type="ORF">HOLleu_07519</name>
</gene>
<name>A0A9Q1CH87_HOLLE</name>
<protein>
    <submittedName>
        <fullName evidence="1">Uncharacterized protein</fullName>
    </submittedName>
</protein>
<proteinExistence type="predicted"/>
<dbReference type="Proteomes" id="UP001152320">
    <property type="component" value="Chromosome 3"/>
</dbReference>
<keyword evidence="2" id="KW-1185">Reference proteome</keyword>
<sequence>MPENPRGEDVRRCEATSKVLEDIAARIADLRIELLKRKGTVIYTETGEARFQPCISELQFLEHIFDETDKLYQGVLTMLSNVNTTWEKLHKLFSEEQVERADRQRVLRRQRENLRKKKKRALISLEKAATKLLNRVAPIVHGRAEQQRAVDDLNILELNMLDSKRDAELLQFLLEKQCFTAQAGEVIVGKIRMLDVICGTNSVPSMAASS</sequence>
<dbReference type="EMBL" id="JAIZAY010000003">
    <property type="protein sequence ID" value="KAJ8044708.1"/>
    <property type="molecule type" value="Genomic_DNA"/>
</dbReference>
<accession>A0A9Q1CH87</accession>
<evidence type="ECO:0000313" key="1">
    <source>
        <dbReference type="EMBL" id="KAJ8044708.1"/>
    </source>
</evidence>
<reference evidence="1" key="1">
    <citation type="submission" date="2021-10" db="EMBL/GenBank/DDBJ databases">
        <title>Tropical sea cucumber genome reveals ecological adaptation and Cuvierian tubules defense mechanism.</title>
        <authorList>
            <person name="Chen T."/>
        </authorList>
    </citation>
    <scope>NUCLEOTIDE SEQUENCE</scope>
    <source>
        <strain evidence="1">Nanhai2018</strain>
        <tissue evidence="1">Muscle</tissue>
    </source>
</reference>
<dbReference type="OrthoDB" id="10049167at2759"/>
<comment type="caution">
    <text evidence="1">The sequence shown here is derived from an EMBL/GenBank/DDBJ whole genome shotgun (WGS) entry which is preliminary data.</text>
</comment>
<evidence type="ECO:0000313" key="2">
    <source>
        <dbReference type="Proteomes" id="UP001152320"/>
    </source>
</evidence>
<dbReference type="AlphaFoldDB" id="A0A9Q1CH87"/>
<organism evidence="1 2">
    <name type="scientific">Holothuria leucospilota</name>
    <name type="common">Black long sea cucumber</name>
    <name type="synonym">Mertensiothuria leucospilota</name>
    <dbReference type="NCBI Taxonomy" id="206669"/>
    <lineage>
        <taxon>Eukaryota</taxon>
        <taxon>Metazoa</taxon>
        <taxon>Echinodermata</taxon>
        <taxon>Eleutherozoa</taxon>
        <taxon>Echinozoa</taxon>
        <taxon>Holothuroidea</taxon>
        <taxon>Aspidochirotacea</taxon>
        <taxon>Aspidochirotida</taxon>
        <taxon>Holothuriidae</taxon>
        <taxon>Holothuria</taxon>
    </lineage>
</organism>